<dbReference type="GO" id="GO:0016874">
    <property type="term" value="F:ligase activity"/>
    <property type="evidence" value="ECO:0007669"/>
    <property type="project" value="UniProtKB-KW"/>
</dbReference>
<gene>
    <name evidence="6" type="ORF">AC230_11935</name>
</gene>
<name>A0A0K9XHX3_9ACTN</name>
<dbReference type="InterPro" id="IPR011761">
    <property type="entry name" value="ATP-grasp"/>
</dbReference>
<evidence type="ECO:0000256" key="1">
    <source>
        <dbReference type="ARBA" id="ARBA00022598"/>
    </source>
</evidence>
<protein>
    <recommendedName>
        <fullName evidence="5">ATP-grasp domain-containing protein</fullName>
    </recommendedName>
</protein>
<evidence type="ECO:0000256" key="4">
    <source>
        <dbReference type="PROSITE-ProRule" id="PRU00409"/>
    </source>
</evidence>
<organism evidence="6 7">
    <name type="scientific">Streptomyces caatingaensis</name>
    <dbReference type="NCBI Taxonomy" id="1678637"/>
    <lineage>
        <taxon>Bacteria</taxon>
        <taxon>Bacillati</taxon>
        <taxon>Actinomycetota</taxon>
        <taxon>Actinomycetes</taxon>
        <taxon>Kitasatosporales</taxon>
        <taxon>Streptomycetaceae</taxon>
        <taxon>Streptomyces</taxon>
    </lineage>
</organism>
<dbReference type="Pfam" id="PF02655">
    <property type="entry name" value="ATP-grasp_3"/>
    <property type="match status" value="1"/>
</dbReference>
<evidence type="ECO:0000313" key="7">
    <source>
        <dbReference type="Proteomes" id="UP000037288"/>
    </source>
</evidence>
<comment type="caution">
    <text evidence="6">The sequence shown here is derived from an EMBL/GenBank/DDBJ whole genome shotgun (WGS) entry which is preliminary data.</text>
</comment>
<dbReference type="OrthoDB" id="24041at2"/>
<dbReference type="Gene3D" id="3.30.470.20">
    <property type="entry name" value="ATP-grasp fold, B domain"/>
    <property type="match status" value="1"/>
</dbReference>
<reference evidence="7" key="1">
    <citation type="submission" date="2015-07" db="EMBL/GenBank/DDBJ databases">
        <title>Draft genome sequence of Streptomyces sp. CMAA 1322, a bacterium isolated from Caatinga biome, from dry forest semiarid of Brazil.</title>
        <authorList>
            <person name="Santos S.N."/>
            <person name="Gacesa R."/>
            <person name="Taketani R.G."/>
            <person name="Long P.F."/>
            <person name="Melo I.S."/>
        </authorList>
    </citation>
    <scope>NUCLEOTIDE SEQUENCE [LARGE SCALE GENOMIC DNA]</scope>
    <source>
        <strain evidence="7">CMAA 1322</strain>
    </source>
</reference>
<dbReference type="InterPro" id="IPR052032">
    <property type="entry name" value="ATP-dep_AA_Ligase"/>
</dbReference>
<dbReference type="EMBL" id="LFXA01000007">
    <property type="protein sequence ID" value="KNB52252.1"/>
    <property type="molecule type" value="Genomic_DNA"/>
</dbReference>
<evidence type="ECO:0000259" key="5">
    <source>
        <dbReference type="PROSITE" id="PS50975"/>
    </source>
</evidence>
<evidence type="ECO:0000256" key="2">
    <source>
        <dbReference type="ARBA" id="ARBA00022741"/>
    </source>
</evidence>
<dbReference type="PROSITE" id="PS50975">
    <property type="entry name" value="ATP_GRASP"/>
    <property type="match status" value="1"/>
</dbReference>
<dbReference type="InterPro" id="IPR003806">
    <property type="entry name" value="ATP-grasp_PylC-type"/>
</dbReference>
<dbReference type="PANTHER" id="PTHR43585:SF2">
    <property type="entry name" value="ATP-GRASP ENZYME FSQD"/>
    <property type="match status" value="1"/>
</dbReference>
<dbReference type="PATRIC" id="fig|1678637.3.peg.2578"/>
<dbReference type="STRING" id="1678637.AC230_11935"/>
<dbReference type="Proteomes" id="UP000037288">
    <property type="component" value="Unassembled WGS sequence"/>
</dbReference>
<accession>A0A0K9XHX3</accession>
<keyword evidence="1" id="KW-0436">Ligase</keyword>
<evidence type="ECO:0000313" key="6">
    <source>
        <dbReference type="EMBL" id="KNB52252.1"/>
    </source>
</evidence>
<dbReference type="Pfam" id="PF18603">
    <property type="entry name" value="LAL_C2"/>
    <property type="match status" value="1"/>
</dbReference>
<keyword evidence="2 4" id="KW-0547">Nucleotide-binding</keyword>
<dbReference type="AlphaFoldDB" id="A0A0K9XHX3"/>
<dbReference type="SUPFAM" id="SSF56059">
    <property type="entry name" value="Glutathione synthetase ATP-binding domain-like"/>
    <property type="match status" value="1"/>
</dbReference>
<dbReference type="PANTHER" id="PTHR43585">
    <property type="entry name" value="FUMIPYRROLE BIOSYNTHESIS PROTEIN C"/>
    <property type="match status" value="1"/>
</dbReference>
<evidence type="ECO:0000256" key="3">
    <source>
        <dbReference type="ARBA" id="ARBA00022840"/>
    </source>
</evidence>
<dbReference type="RefSeq" id="WP_049716107.1">
    <property type="nucleotide sequence ID" value="NZ_LFXA01000007.1"/>
</dbReference>
<keyword evidence="3 4" id="KW-0067">ATP-binding</keyword>
<keyword evidence="7" id="KW-1185">Reference proteome</keyword>
<proteinExistence type="predicted"/>
<dbReference type="GO" id="GO:0046872">
    <property type="term" value="F:metal ion binding"/>
    <property type="evidence" value="ECO:0007669"/>
    <property type="project" value="InterPro"/>
</dbReference>
<dbReference type="InterPro" id="IPR040570">
    <property type="entry name" value="LAL_C2"/>
</dbReference>
<sequence length="407" mass="44045">MTLVALEWLTFGLDRLMAAARARGVEVQLLTRDRGVYRYDLGRPETEGLTVVDLDTFDVEQVRRHLAGVADLEGLISTTDTWSLTALDLWAELDLPGQHPAGVRLARDKAALRNHLRRQGLSRGAAVAFDAHTTTAAELASRISLPAVVKDRAGTGSRNVWLAETPEDLETVLAAAREAESRGGLTAEPYFSGPLYSIETLTWDGETRVLGVNSRIVSTLPHFREEGVSFPVAFPEDRAEQLRDWITRVLASLPYTSGFAHTEFVVTDDGFEVVEINPRLGGGVIGETMCEALGVNVYEAFLDLATGKRPALMDLPLTPRGGAAQVLLYAGRPGVLAGHSGLSLHRRHPGAPRFYPVKAPGDRIEDVSDQRGNTGIVLTTGETAEIALLNGLSAAAKIRIELAEERA</sequence>
<dbReference type="GO" id="GO:0005524">
    <property type="term" value="F:ATP binding"/>
    <property type="evidence" value="ECO:0007669"/>
    <property type="project" value="UniProtKB-UniRule"/>
</dbReference>
<feature type="domain" description="ATP-grasp" evidence="5">
    <location>
        <begin position="113"/>
        <end position="306"/>
    </location>
</feature>